<protein>
    <submittedName>
        <fullName evidence="2">Uncharacterized protein</fullName>
    </submittedName>
</protein>
<dbReference type="PANTHER" id="PTHR37466:SF1">
    <property type="entry name" value="SLR1628 PROTEIN"/>
    <property type="match status" value="1"/>
</dbReference>
<dbReference type="PANTHER" id="PTHR37466">
    <property type="entry name" value="SLR1628 PROTEIN"/>
    <property type="match status" value="1"/>
</dbReference>
<organism evidence="2 3">
    <name type="scientific">Chrysochromulina tobinii</name>
    <dbReference type="NCBI Taxonomy" id="1460289"/>
    <lineage>
        <taxon>Eukaryota</taxon>
        <taxon>Haptista</taxon>
        <taxon>Haptophyta</taxon>
        <taxon>Prymnesiophyceae</taxon>
        <taxon>Prymnesiales</taxon>
        <taxon>Chrysochromulinaceae</taxon>
        <taxon>Chrysochromulina</taxon>
    </lineage>
</organism>
<evidence type="ECO:0000256" key="1">
    <source>
        <dbReference type="SAM" id="Phobius"/>
    </source>
</evidence>
<evidence type="ECO:0000313" key="2">
    <source>
        <dbReference type="EMBL" id="KOO24862.1"/>
    </source>
</evidence>
<keyword evidence="3" id="KW-1185">Reference proteome</keyword>
<proteinExistence type="predicted"/>
<name>A0A0M0JER8_9EUKA</name>
<gene>
    <name evidence="2" type="ORF">Ctob_003033</name>
</gene>
<dbReference type="Pfam" id="PF09996">
    <property type="entry name" value="DUF2237"/>
    <property type="match status" value="1"/>
</dbReference>
<dbReference type="OrthoDB" id="1517790at2759"/>
<feature type="transmembrane region" description="Helical" evidence="1">
    <location>
        <begin position="35"/>
        <end position="54"/>
    </location>
</feature>
<feature type="non-terminal residue" evidence="2">
    <location>
        <position position="1"/>
    </location>
</feature>
<dbReference type="EMBL" id="JWZX01003044">
    <property type="protein sequence ID" value="KOO24862.1"/>
    <property type="molecule type" value="Genomic_DNA"/>
</dbReference>
<keyword evidence="1" id="KW-0472">Membrane</keyword>
<dbReference type="Gene3D" id="3.30.56.110">
    <property type="entry name" value="Protein of unknown function DUF2237"/>
    <property type="match status" value="1"/>
</dbReference>
<sequence length="806" mass="87143">AHLRSRSQSLPSLRRRCRTFRFTTNFLSATCRAHLIIGAAMVFTLLVASLFSTITVDDLHSHYADIFRTGNRNAASHLWASWILAQAHQLSSADLERLFSGFCPVSGSPVNPSEYNSFHYKLRSLVPGAEHASGIMHHCCAPCVCDTHDMIWADTKTVSLASGSAALTFAVIGDPCKHASALERTFTDPFSGSETTLGATAPEVQCNANGKLKGATYSDHSAVIIGLLGAAPALNTPRPSEPTPGRVTTVGSQSFQDSREYAGFCASRASQGYNSGMGMIFRQVAQISPLEAPGIASTIGGSATSTKISESSRCRTLLPGARIAKIDDLVKSEPVMIFGMRHSRCLAAASERLEGAGACFQLEGWDRHDDPLWLYMQCLHPNEFVNGMMMHSYVYIGGQYVGNGFALLESAMSSAELTTKLTAASVRLTCGRDCDALATPQDLTQLAAMKREPLALLGWSGCPCTNIVRSRFESVGACYVQKVWADDTAPLYKYLQCVHGQHHHSFVFVGGNFVGDGFEFEEGRLPERPFGQMLDRAGAQRMCQRRGDENLFRQPLKSCTQSNDGSTTGWTRTGSCNWDPSDSGYHEVCVAMSDEFLKQSARHDANDLSSVVQSGGHWCICAWAWASAVQRDPQAYEGITLECERTNHKLRDVYEEHISTGADLRSPSGASYKAKAALDAVDRLCPPRNASTSAAAVGDGKLGEGTAAPVVTPTRQHMPALIFLAMLVVAVWMGLGSGRAHCFVVEQTNSHERLASERGVEEDKLGYYDSGGESGAECTHDSRAKAKCRAQIRAVPATPETKAVAF</sequence>
<dbReference type="AlphaFoldDB" id="A0A0M0JER8"/>
<reference evidence="3" key="1">
    <citation type="journal article" date="2015" name="PLoS Genet.">
        <title>Genome Sequence and Transcriptome Analyses of Chrysochromulina tobin: Metabolic Tools for Enhanced Algal Fitness in the Prominent Order Prymnesiales (Haptophyceae).</title>
        <authorList>
            <person name="Hovde B.T."/>
            <person name="Deodato C.R."/>
            <person name="Hunsperger H.M."/>
            <person name="Ryken S.A."/>
            <person name="Yost W."/>
            <person name="Jha R.K."/>
            <person name="Patterson J."/>
            <person name="Monnat R.J. Jr."/>
            <person name="Barlow S.B."/>
            <person name="Starkenburg S.R."/>
            <person name="Cattolico R.A."/>
        </authorList>
    </citation>
    <scope>NUCLEOTIDE SEQUENCE</scope>
    <source>
        <strain evidence="3">CCMP291</strain>
    </source>
</reference>
<dbReference type="Proteomes" id="UP000037460">
    <property type="component" value="Unassembled WGS sequence"/>
</dbReference>
<evidence type="ECO:0000313" key="3">
    <source>
        <dbReference type="Proteomes" id="UP000037460"/>
    </source>
</evidence>
<comment type="caution">
    <text evidence="2">The sequence shown here is derived from an EMBL/GenBank/DDBJ whole genome shotgun (WGS) entry which is preliminary data.</text>
</comment>
<keyword evidence="1" id="KW-0812">Transmembrane</keyword>
<dbReference type="InterPro" id="IPR018714">
    <property type="entry name" value="DUF2237"/>
</dbReference>
<accession>A0A0M0JER8</accession>
<keyword evidence="1" id="KW-1133">Transmembrane helix</keyword>